<reference evidence="1 2" key="1">
    <citation type="submission" date="2020-02" db="EMBL/GenBank/DDBJ databases">
        <authorList>
            <person name="Ferguson B K."/>
        </authorList>
    </citation>
    <scope>NUCLEOTIDE SEQUENCE [LARGE SCALE GENOMIC DNA]</scope>
</reference>
<name>A0A6H5I521_9HYME</name>
<protein>
    <submittedName>
        <fullName evidence="1">Uncharacterized protein</fullName>
    </submittedName>
</protein>
<evidence type="ECO:0000313" key="2">
    <source>
        <dbReference type="Proteomes" id="UP000479190"/>
    </source>
</evidence>
<accession>A0A6H5I521</accession>
<dbReference type="EMBL" id="CADCXV010000649">
    <property type="protein sequence ID" value="CAB0031633.1"/>
    <property type="molecule type" value="Genomic_DNA"/>
</dbReference>
<evidence type="ECO:0000313" key="1">
    <source>
        <dbReference type="EMBL" id="CAB0031633.1"/>
    </source>
</evidence>
<dbReference type="Proteomes" id="UP000479190">
    <property type="component" value="Unassembled WGS sequence"/>
</dbReference>
<keyword evidence="2" id="KW-1185">Reference proteome</keyword>
<gene>
    <name evidence="1" type="ORF">TBRA_LOCUS3600</name>
</gene>
<sequence length="216" mass="24962">MYLTAEKCRTTPSHVIRSRYYGALIMCNKMQVAQLIQQAICRRLISFTINENATDSDYGEHIYLTPEAGETDIAATRVQVIMHDPKVDDSALIDYLRDRVQKYCWREFAKWNIANDTPLSEAAETWRYHAIAERQPITNEMAASIVGCAEQDLPPEITRAVKIIDFFNKRATVRRRVVARTSHTPTTFVSSCYRVDFRTSNCRTAFIRWTRNTKQA</sequence>
<proteinExistence type="predicted"/>
<organism evidence="1 2">
    <name type="scientific">Trichogramma brassicae</name>
    <dbReference type="NCBI Taxonomy" id="86971"/>
    <lineage>
        <taxon>Eukaryota</taxon>
        <taxon>Metazoa</taxon>
        <taxon>Ecdysozoa</taxon>
        <taxon>Arthropoda</taxon>
        <taxon>Hexapoda</taxon>
        <taxon>Insecta</taxon>
        <taxon>Pterygota</taxon>
        <taxon>Neoptera</taxon>
        <taxon>Endopterygota</taxon>
        <taxon>Hymenoptera</taxon>
        <taxon>Apocrita</taxon>
        <taxon>Proctotrupomorpha</taxon>
        <taxon>Chalcidoidea</taxon>
        <taxon>Trichogrammatidae</taxon>
        <taxon>Trichogramma</taxon>
    </lineage>
</organism>
<dbReference type="AlphaFoldDB" id="A0A6H5I521"/>